<protein>
    <submittedName>
        <fullName evidence="2">F-box domain-containing protein</fullName>
    </submittedName>
</protein>
<dbReference type="Proteomes" id="UP000095286">
    <property type="component" value="Unplaced"/>
</dbReference>
<evidence type="ECO:0000313" key="1">
    <source>
        <dbReference type="Proteomes" id="UP000095286"/>
    </source>
</evidence>
<proteinExistence type="predicted"/>
<name>A0AC35TGI1_9BILA</name>
<organism evidence="1 2">
    <name type="scientific">Rhabditophanes sp. KR3021</name>
    <dbReference type="NCBI Taxonomy" id="114890"/>
    <lineage>
        <taxon>Eukaryota</taxon>
        <taxon>Metazoa</taxon>
        <taxon>Ecdysozoa</taxon>
        <taxon>Nematoda</taxon>
        <taxon>Chromadorea</taxon>
        <taxon>Rhabditida</taxon>
        <taxon>Tylenchina</taxon>
        <taxon>Panagrolaimomorpha</taxon>
        <taxon>Strongyloidoidea</taxon>
        <taxon>Alloionematidae</taxon>
        <taxon>Rhabditophanes</taxon>
    </lineage>
</organism>
<evidence type="ECO:0000313" key="2">
    <source>
        <dbReference type="WBParaSite" id="RSKR_0000037400.1"/>
    </source>
</evidence>
<reference evidence="2" key="1">
    <citation type="submission" date="2016-11" db="UniProtKB">
        <authorList>
            <consortium name="WormBaseParasite"/>
        </authorList>
    </citation>
    <scope>IDENTIFICATION</scope>
    <source>
        <strain evidence="2">KR3021</strain>
    </source>
</reference>
<sequence>MKGTLLSDLPDNVLNKISTFLPIKDRFAFERTNHRIRFTTCKWTNIQGVEIYAREYTPILKEYTKMSQLQKIKHKLLPFCPPNNINYTLLLHTDKLKTIKISSYIFNPRDAGIVLTKFMNKLTKLKSLTIVGNCINPHYLAWLKNIGDNIRNLTLWDCQDYFVTDNTKRKAATALFSLPNLTGLVMLSTSKMMYPDYNVANYLLNGSIVKNMSPKIKTLHLTGVFVSVKAMEIICERLKDSLERITMGSTCGVQKRHFQYVEALMKLKAIKDIDFPPYLFCLGQTNNVEDSIAELIAKPCLKKIGFRHYNSSILYLFIEYNLPSNIRMLKVFHSPHRIPDFSELGKGYLVKKCSTISKESRETVMGNYRNSLTNGKTLNPFKESPELQKILDEIRAEQSVNNLRETESLNSDVETRSIDSSTKANCVSLAKMKLSIIAIEENPIQRRRNEYKRFSGVNVCFTQSRPQNQRMTGIMFGALRDDRIFRYGVFDSKKTEEIEGDIVRIYMIQEYTKKQHLVEEEYEYRFMKLQHDEEKRKRKMRKRRRFEVEEKAFFQNEEYYEDAEDGDEEVEEEDLIIENNNKPVVRFNLNDQN</sequence>
<dbReference type="WBParaSite" id="RSKR_0000037400.1">
    <property type="protein sequence ID" value="RSKR_0000037400.1"/>
    <property type="gene ID" value="RSKR_0000037400"/>
</dbReference>
<accession>A0AC35TGI1</accession>